<dbReference type="SUPFAM" id="SSF52402">
    <property type="entry name" value="Adenine nucleotide alpha hydrolases-like"/>
    <property type="match status" value="1"/>
</dbReference>
<dbReference type="Gene3D" id="3.40.50.620">
    <property type="entry name" value="HUPs"/>
    <property type="match status" value="1"/>
</dbReference>
<dbReference type="InterPro" id="IPR014729">
    <property type="entry name" value="Rossmann-like_a/b/a_fold"/>
</dbReference>
<accession>A0AAN9VTE0</accession>
<proteinExistence type="predicted"/>
<evidence type="ECO:0000256" key="2">
    <source>
        <dbReference type="ARBA" id="ARBA00022888"/>
    </source>
</evidence>
<keyword evidence="2" id="KW-0061">Asparagine biosynthesis</keyword>
<dbReference type="AlphaFoldDB" id="A0AAN9VTE0"/>
<dbReference type="PANTHER" id="PTHR45937">
    <property type="entry name" value="ASPARAGINE SYNTHETASE DOMAIN-CONTAINING PROTEIN 1"/>
    <property type="match status" value="1"/>
</dbReference>
<dbReference type="PANTHER" id="PTHR45937:SF1">
    <property type="entry name" value="ASPARAGINE SYNTHETASE DOMAIN-CONTAINING PROTEIN 1"/>
    <property type="match status" value="1"/>
</dbReference>
<dbReference type="GO" id="GO:0006529">
    <property type="term" value="P:asparagine biosynthetic process"/>
    <property type="evidence" value="ECO:0007669"/>
    <property type="project" value="UniProtKB-KW"/>
</dbReference>
<dbReference type="CDD" id="cd01991">
    <property type="entry name" value="Asn_synthase_B_C"/>
    <property type="match status" value="1"/>
</dbReference>
<keyword evidence="3" id="KW-0315">Glutamine amidotransferase</keyword>
<dbReference type="Proteomes" id="UP001378592">
    <property type="component" value="Unassembled WGS sequence"/>
</dbReference>
<protein>
    <recommendedName>
        <fullName evidence="4">Asparagine synthetase domain-containing protein</fullName>
    </recommendedName>
</protein>
<evidence type="ECO:0000256" key="1">
    <source>
        <dbReference type="ARBA" id="ARBA00022605"/>
    </source>
</evidence>
<feature type="domain" description="Asparagine synthetase" evidence="4">
    <location>
        <begin position="306"/>
        <end position="461"/>
    </location>
</feature>
<keyword evidence="1" id="KW-0028">Amino-acid biosynthesis</keyword>
<dbReference type="InterPro" id="IPR051857">
    <property type="entry name" value="Asn_synthetase_domain"/>
</dbReference>
<dbReference type="SUPFAM" id="SSF56235">
    <property type="entry name" value="N-terminal nucleophile aminohydrolases (Ntn hydrolases)"/>
    <property type="match status" value="1"/>
</dbReference>
<name>A0AAN9VTE0_9ORTH</name>
<gene>
    <name evidence="5" type="ORF">R5R35_004895</name>
</gene>
<dbReference type="EMBL" id="JAZDUA010000248">
    <property type="protein sequence ID" value="KAK7862938.1"/>
    <property type="molecule type" value="Genomic_DNA"/>
</dbReference>
<evidence type="ECO:0000313" key="5">
    <source>
        <dbReference type="EMBL" id="KAK7862938.1"/>
    </source>
</evidence>
<sequence length="577" mass="65302">MCGIFVCGKRESDVPGEVIQDELLPLVHNRGPDGYSDCTVRFLSWQINFWGSVLWMQGQMPELQPVKDEKGNVLLWNGDIFDGPWVPVDGRSDTRVVLERIFGSNCMPENILLSISSIKGPYSFVYWCESTQMLWFGRDHIGRHSLLCYFEDNHSFILTSVGKRNLPFIEVPVVGIFVIDFSKEFFNLTVYPWSDTSEMELHNLQNWPIPIRVSELIVKSPIQAKCPEPYSPSAEYSQIITEAVVTRCIFDALLSQTVVSDKVEQLLHCLRKAVMIRTKTHPGKCRNCLKDNMVLQSNVGECSHPKIGILFSGGLDSTVIAALAHESIPPHDSIDLFNVAFENQSKSLQNSPHFHTPDRTTGFQSSKELQSIFPQRRWNFIQINVSREELNNFRKTRIGDLIHPLVSILDDSLGCALWFACQLRGILGDSEYSSPARILLLGMGADEQFGGYMRHRTTLRHRGWSALAEEVDVELQRIATRNLGRDDRIVGDHGCQARFPFLDEDVINFVGTLPIWKRCYPSCELPPGFGDKLILRLAAWKLGLKNAAVIPKRAFQFGSRIANSKEKATDVSSRLML</sequence>
<dbReference type="Pfam" id="PF00733">
    <property type="entry name" value="Asn_synthase"/>
    <property type="match status" value="1"/>
</dbReference>
<evidence type="ECO:0000256" key="3">
    <source>
        <dbReference type="ARBA" id="ARBA00022962"/>
    </source>
</evidence>
<dbReference type="InterPro" id="IPR001962">
    <property type="entry name" value="Asn_synthase"/>
</dbReference>
<dbReference type="Gene3D" id="3.60.20.10">
    <property type="entry name" value="Glutamine Phosphoribosylpyrophosphate, subunit 1, domain 1"/>
    <property type="match status" value="1"/>
</dbReference>
<evidence type="ECO:0000313" key="6">
    <source>
        <dbReference type="Proteomes" id="UP001378592"/>
    </source>
</evidence>
<reference evidence="5 6" key="1">
    <citation type="submission" date="2024-03" db="EMBL/GenBank/DDBJ databases">
        <title>The genome assembly and annotation of the cricket Gryllus longicercus Weissman &amp; Gray.</title>
        <authorList>
            <person name="Szrajer S."/>
            <person name="Gray D."/>
            <person name="Ylla G."/>
        </authorList>
    </citation>
    <scope>NUCLEOTIDE SEQUENCE [LARGE SCALE GENOMIC DNA]</scope>
    <source>
        <strain evidence="5">DAG 2021-001</strain>
        <tissue evidence="5">Whole body minus gut</tissue>
    </source>
</reference>
<organism evidence="5 6">
    <name type="scientific">Gryllus longicercus</name>
    <dbReference type="NCBI Taxonomy" id="2509291"/>
    <lineage>
        <taxon>Eukaryota</taxon>
        <taxon>Metazoa</taxon>
        <taxon>Ecdysozoa</taxon>
        <taxon>Arthropoda</taxon>
        <taxon>Hexapoda</taxon>
        <taxon>Insecta</taxon>
        <taxon>Pterygota</taxon>
        <taxon>Neoptera</taxon>
        <taxon>Polyneoptera</taxon>
        <taxon>Orthoptera</taxon>
        <taxon>Ensifera</taxon>
        <taxon>Gryllidea</taxon>
        <taxon>Grylloidea</taxon>
        <taxon>Gryllidae</taxon>
        <taxon>Gryllinae</taxon>
        <taxon>Gryllus</taxon>
    </lineage>
</organism>
<dbReference type="GO" id="GO:0004066">
    <property type="term" value="F:asparagine synthase (glutamine-hydrolyzing) activity"/>
    <property type="evidence" value="ECO:0007669"/>
    <property type="project" value="InterPro"/>
</dbReference>
<evidence type="ECO:0000259" key="4">
    <source>
        <dbReference type="Pfam" id="PF00733"/>
    </source>
</evidence>
<keyword evidence="6" id="KW-1185">Reference proteome</keyword>
<comment type="caution">
    <text evidence="5">The sequence shown here is derived from an EMBL/GenBank/DDBJ whole genome shotgun (WGS) entry which is preliminary data.</text>
</comment>
<dbReference type="InterPro" id="IPR029055">
    <property type="entry name" value="Ntn_hydrolases_N"/>
</dbReference>